<name>A0ABU2Q3P0_9ACTN</name>
<keyword evidence="2" id="KW-1133">Transmembrane helix</keyword>
<comment type="caution">
    <text evidence="3">The sequence shown here is derived from an EMBL/GenBank/DDBJ whole genome shotgun (WGS) entry which is preliminary data.</text>
</comment>
<dbReference type="Proteomes" id="UP001183881">
    <property type="component" value="Unassembled WGS sequence"/>
</dbReference>
<gene>
    <name evidence="3" type="ORF">RM705_28285</name>
</gene>
<evidence type="ECO:0008006" key="5">
    <source>
        <dbReference type="Google" id="ProtNLM"/>
    </source>
</evidence>
<evidence type="ECO:0000256" key="2">
    <source>
        <dbReference type="SAM" id="Phobius"/>
    </source>
</evidence>
<sequence>MSETETSPEEQTPEPVPEPAAEPVAEPTAEPAAKRPVRWGRIAAVAGSVLLAGAVIAGVGYTVVTVNGADRDAGAPRWKLPKASAAATEKPEERGLAGMLVPYGYDNLLPGPDLSEFGRDEQFDGARASALHKRALSGLPRSERKELEKEIDSWRVQGMAMRSYTSGSTSVYSPIEVYTVGIVLTRMKDREAVRDLATYQDGLIEALDIFREGPKIKGHKNAKCFLPPEDEEAGIDSMECSAYVGDVLVTLTAAGGKPLDTKSVATLFGQQLDRIDEPGKAV</sequence>
<accession>A0ABU2Q3P0</accession>
<feature type="transmembrane region" description="Helical" evidence="2">
    <location>
        <begin position="42"/>
        <end position="64"/>
    </location>
</feature>
<feature type="compositionally biased region" description="Acidic residues" evidence="1">
    <location>
        <begin position="1"/>
        <end position="12"/>
    </location>
</feature>
<feature type="compositionally biased region" description="Low complexity" evidence="1">
    <location>
        <begin position="21"/>
        <end position="31"/>
    </location>
</feature>
<evidence type="ECO:0000313" key="4">
    <source>
        <dbReference type="Proteomes" id="UP001183881"/>
    </source>
</evidence>
<evidence type="ECO:0000313" key="3">
    <source>
        <dbReference type="EMBL" id="MDT0398568.1"/>
    </source>
</evidence>
<protein>
    <recommendedName>
        <fullName evidence="5">Secreted protein</fullName>
    </recommendedName>
</protein>
<feature type="region of interest" description="Disordered" evidence="1">
    <location>
        <begin position="1"/>
        <end position="36"/>
    </location>
</feature>
<keyword evidence="4" id="KW-1185">Reference proteome</keyword>
<organism evidence="3 4">
    <name type="scientific">Streptomyces edwardsiae</name>
    <dbReference type="NCBI Taxonomy" id="3075527"/>
    <lineage>
        <taxon>Bacteria</taxon>
        <taxon>Bacillati</taxon>
        <taxon>Actinomycetota</taxon>
        <taxon>Actinomycetes</taxon>
        <taxon>Kitasatosporales</taxon>
        <taxon>Streptomycetaceae</taxon>
        <taxon>Streptomyces</taxon>
    </lineage>
</organism>
<keyword evidence="2" id="KW-0812">Transmembrane</keyword>
<evidence type="ECO:0000256" key="1">
    <source>
        <dbReference type="SAM" id="MobiDB-lite"/>
    </source>
</evidence>
<dbReference type="RefSeq" id="WP_311647540.1">
    <property type="nucleotide sequence ID" value="NZ_JAVRFA010000052.1"/>
</dbReference>
<dbReference type="EMBL" id="JAVRFA010000052">
    <property type="protein sequence ID" value="MDT0398568.1"/>
    <property type="molecule type" value="Genomic_DNA"/>
</dbReference>
<proteinExistence type="predicted"/>
<reference evidence="4" key="1">
    <citation type="submission" date="2023-07" db="EMBL/GenBank/DDBJ databases">
        <title>30 novel species of actinomycetes from the DSMZ collection.</title>
        <authorList>
            <person name="Nouioui I."/>
        </authorList>
    </citation>
    <scope>NUCLEOTIDE SEQUENCE [LARGE SCALE GENOMIC DNA]</scope>
    <source>
        <strain evidence="4">DSM 41636</strain>
    </source>
</reference>
<keyword evidence="2" id="KW-0472">Membrane</keyword>